<keyword evidence="4" id="KW-1185">Reference proteome</keyword>
<feature type="transmembrane region" description="Helical" evidence="2">
    <location>
        <begin position="7"/>
        <end position="30"/>
    </location>
</feature>
<proteinExistence type="predicted"/>
<keyword evidence="2" id="KW-1133">Transmembrane helix</keyword>
<evidence type="ECO:0000256" key="1">
    <source>
        <dbReference type="SAM" id="MobiDB-lite"/>
    </source>
</evidence>
<evidence type="ECO:0008006" key="5">
    <source>
        <dbReference type="Google" id="ProtNLM"/>
    </source>
</evidence>
<dbReference type="RefSeq" id="WP_168053247.1">
    <property type="nucleotide sequence ID" value="NZ_JAATJR010000007.1"/>
</dbReference>
<keyword evidence="2" id="KW-0472">Membrane</keyword>
<accession>A0ABX1F5H1</accession>
<evidence type="ECO:0000313" key="3">
    <source>
        <dbReference type="EMBL" id="NKE47646.1"/>
    </source>
</evidence>
<gene>
    <name evidence="3" type="ORF">HB662_22900</name>
</gene>
<comment type="caution">
    <text evidence="3">The sequence shown here is derived from an EMBL/GenBank/DDBJ whole genome shotgun (WGS) entry which is preliminary data.</text>
</comment>
<protein>
    <recommendedName>
        <fullName evidence="5">DUF308 domain-containing protein</fullName>
    </recommendedName>
</protein>
<name>A0ABX1F5H1_9PROT</name>
<dbReference type="EMBL" id="JAAVTX010000007">
    <property type="protein sequence ID" value="NKE47646.1"/>
    <property type="molecule type" value="Genomic_DNA"/>
</dbReference>
<evidence type="ECO:0000256" key="2">
    <source>
        <dbReference type="SAM" id="Phobius"/>
    </source>
</evidence>
<evidence type="ECO:0000313" key="4">
    <source>
        <dbReference type="Proteomes" id="UP000765160"/>
    </source>
</evidence>
<dbReference type="Proteomes" id="UP000765160">
    <property type="component" value="Unassembled WGS sequence"/>
</dbReference>
<reference evidence="3 4" key="1">
    <citation type="submission" date="2020-03" db="EMBL/GenBank/DDBJ databases">
        <title>Roseomonas selenitidurans sp. nov. isolated from soil.</title>
        <authorList>
            <person name="Liu H."/>
        </authorList>
    </citation>
    <scope>NUCLEOTIDE SEQUENCE [LARGE SCALE GENOMIC DNA]</scope>
    <source>
        <strain evidence="3 4">JCM 15073</strain>
    </source>
</reference>
<feature type="region of interest" description="Disordered" evidence="1">
    <location>
        <begin position="221"/>
        <end position="247"/>
    </location>
</feature>
<sequence length="247" mass="25268">MRTVSQISYWLVGLVGTGIWTGAIISLTTLPLPAELALGGMGLVACIWGHSVLFPKERAAGIASAPGRMPREEAFRSTIAAAPPTVPLPTGTLRLPVARPPRNTSSVPPPGELPPLLRTPFEEAARMEAHRLAEAVTASGLFGPVNVRLEADGTAVVAPVASGSGVRLPADKLVRFAGYATLPDGLVEAGTHGGGSWPGADLIAAIDAHLATIAPSRDAAVPAAAQPVRAAEAQPRPRGLPTPRLAG</sequence>
<organism evidence="3 4">
    <name type="scientific">Falsiroseomonas frigidaquae</name>
    <dbReference type="NCBI Taxonomy" id="487318"/>
    <lineage>
        <taxon>Bacteria</taxon>
        <taxon>Pseudomonadati</taxon>
        <taxon>Pseudomonadota</taxon>
        <taxon>Alphaproteobacteria</taxon>
        <taxon>Acetobacterales</taxon>
        <taxon>Roseomonadaceae</taxon>
        <taxon>Falsiroseomonas</taxon>
    </lineage>
</organism>
<keyword evidence="2" id="KW-0812">Transmembrane</keyword>
<feature type="compositionally biased region" description="Low complexity" evidence="1">
    <location>
        <begin position="221"/>
        <end position="237"/>
    </location>
</feature>